<protein>
    <recommendedName>
        <fullName evidence="5">Protein-lysine N-methyltransferase EFM5</fullName>
        <ecNumber evidence="5">2.1.1.-</ecNumber>
    </recommendedName>
    <alternativeName>
        <fullName evidence="5">Elongation factor methyltransferase 5</fullName>
    </alternativeName>
</protein>
<dbReference type="InterPro" id="IPR019369">
    <property type="entry name" value="Efm5/EEF1AKMT1"/>
</dbReference>
<dbReference type="GO" id="GO:0003676">
    <property type="term" value="F:nucleic acid binding"/>
    <property type="evidence" value="ECO:0007669"/>
    <property type="project" value="InterPro"/>
</dbReference>
<organism evidence="6 7">
    <name type="scientific">Morchella conica CCBAS932</name>
    <dbReference type="NCBI Taxonomy" id="1392247"/>
    <lineage>
        <taxon>Eukaryota</taxon>
        <taxon>Fungi</taxon>
        <taxon>Dikarya</taxon>
        <taxon>Ascomycota</taxon>
        <taxon>Pezizomycotina</taxon>
        <taxon>Pezizomycetes</taxon>
        <taxon>Pezizales</taxon>
        <taxon>Morchellaceae</taxon>
        <taxon>Morchella</taxon>
    </lineage>
</organism>
<keyword evidence="7" id="KW-1185">Reference proteome</keyword>
<dbReference type="InParanoid" id="A0A3N4KXA6"/>
<evidence type="ECO:0000256" key="1">
    <source>
        <dbReference type="ARBA" id="ARBA00004496"/>
    </source>
</evidence>
<evidence type="ECO:0000256" key="5">
    <source>
        <dbReference type="HAMAP-Rule" id="MF_03187"/>
    </source>
</evidence>
<dbReference type="GO" id="GO:0005737">
    <property type="term" value="C:cytoplasm"/>
    <property type="evidence" value="ECO:0007669"/>
    <property type="project" value="UniProtKB-SubCell"/>
</dbReference>
<dbReference type="InterPro" id="IPR002052">
    <property type="entry name" value="DNA_methylase_N6_adenine_CS"/>
</dbReference>
<keyword evidence="2 5" id="KW-0963">Cytoplasm</keyword>
<name>A0A3N4KXA6_9PEZI</name>
<dbReference type="SUPFAM" id="SSF53335">
    <property type="entry name" value="S-adenosyl-L-methionine-dependent methyltransferases"/>
    <property type="match status" value="1"/>
</dbReference>
<proteinExistence type="inferred from homology"/>
<dbReference type="PANTHER" id="PTHR13200:SF0">
    <property type="entry name" value="EEF1A LYSINE METHYLTRANSFERASE 1"/>
    <property type="match status" value="1"/>
</dbReference>
<comment type="subcellular location">
    <subcellularLocation>
        <location evidence="1 5">Cytoplasm</location>
    </subcellularLocation>
</comment>
<evidence type="ECO:0000313" key="7">
    <source>
        <dbReference type="Proteomes" id="UP000277580"/>
    </source>
</evidence>
<dbReference type="Proteomes" id="UP000277580">
    <property type="component" value="Unassembled WGS sequence"/>
</dbReference>
<reference evidence="6 7" key="1">
    <citation type="journal article" date="2018" name="Nat. Ecol. Evol.">
        <title>Pezizomycetes genomes reveal the molecular basis of ectomycorrhizal truffle lifestyle.</title>
        <authorList>
            <person name="Murat C."/>
            <person name="Payen T."/>
            <person name="Noel B."/>
            <person name="Kuo A."/>
            <person name="Morin E."/>
            <person name="Chen J."/>
            <person name="Kohler A."/>
            <person name="Krizsan K."/>
            <person name="Balestrini R."/>
            <person name="Da Silva C."/>
            <person name="Montanini B."/>
            <person name="Hainaut M."/>
            <person name="Levati E."/>
            <person name="Barry K.W."/>
            <person name="Belfiori B."/>
            <person name="Cichocki N."/>
            <person name="Clum A."/>
            <person name="Dockter R.B."/>
            <person name="Fauchery L."/>
            <person name="Guy J."/>
            <person name="Iotti M."/>
            <person name="Le Tacon F."/>
            <person name="Lindquist E.A."/>
            <person name="Lipzen A."/>
            <person name="Malagnac F."/>
            <person name="Mello A."/>
            <person name="Molinier V."/>
            <person name="Miyauchi S."/>
            <person name="Poulain J."/>
            <person name="Riccioni C."/>
            <person name="Rubini A."/>
            <person name="Sitrit Y."/>
            <person name="Splivallo R."/>
            <person name="Traeger S."/>
            <person name="Wang M."/>
            <person name="Zifcakova L."/>
            <person name="Wipf D."/>
            <person name="Zambonelli A."/>
            <person name="Paolocci F."/>
            <person name="Nowrousian M."/>
            <person name="Ottonello S."/>
            <person name="Baldrian P."/>
            <person name="Spatafora J.W."/>
            <person name="Henrissat B."/>
            <person name="Nagy L.G."/>
            <person name="Aury J.M."/>
            <person name="Wincker P."/>
            <person name="Grigoriev I.V."/>
            <person name="Bonfante P."/>
            <person name="Martin F.M."/>
        </authorList>
    </citation>
    <scope>NUCLEOTIDE SEQUENCE [LARGE SCALE GENOMIC DNA]</scope>
    <source>
        <strain evidence="6 7">CCBAS932</strain>
    </source>
</reference>
<evidence type="ECO:0000256" key="3">
    <source>
        <dbReference type="ARBA" id="ARBA00022603"/>
    </source>
</evidence>
<dbReference type="GO" id="GO:0032259">
    <property type="term" value="P:methylation"/>
    <property type="evidence" value="ECO:0007669"/>
    <property type="project" value="UniProtKB-KW"/>
</dbReference>
<comment type="function">
    <text evidence="5">S-adenosyl-L-methionine-dependent protein-lysine N-methyltransferase that trimethylates elongation factor 1-alpha at 'Lys-79'.</text>
</comment>
<comment type="similarity">
    <text evidence="5">Belongs to the class I-like SAM-binding methyltransferase superfamily. EFM5 family.</text>
</comment>
<evidence type="ECO:0000313" key="6">
    <source>
        <dbReference type="EMBL" id="RPB15190.1"/>
    </source>
</evidence>
<dbReference type="PROSITE" id="PS00092">
    <property type="entry name" value="N6_MTASE"/>
    <property type="match status" value="1"/>
</dbReference>
<dbReference type="Pfam" id="PF10237">
    <property type="entry name" value="N6-adenineMlase"/>
    <property type="match status" value="1"/>
</dbReference>
<evidence type="ECO:0000256" key="4">
    <source>
        <dbReference type="ARBA" id="ARBA00022679"/>
    </source>
</evidence>
<dbReference type="InterPro" id="IPR041370">
    <property type="entry name" value="Mlase_EEF1AKMT1/ZCCHC4"/>
</dbReference>
<evidence type="ECO:0000256" key="2">
    <source>
        <dbReference type="ARBA" id="ARBA00022490"/>
    </source>
</evidence>
<dbReference type="STRING" id="1392247.A0A3N4KXA6"/>
<dbReference type="HAMAP" id="MF_03187">
    <property type="entry name" value="Methyltr_EFM5"/>
    <property type="match status" value="1"/>
</dbReference>
<keyword evidence="4 5" id="KW-0808">Transferase</keyword>
<dbReference type="AlphaFoldDB" id="A0A3N4KXA6"/>
<dbReference type="OrthoDB" id="206354at2759"/>
<sequence length="246" mass="28736">MASSEAVGLSPEAQEALRAFLSEKDERQTRFEALKKKAEDEDVERRKIVTINDFEEDWQHSQFWYDHTTAQQFAEELLDGATDETVIGVVSAPSVFVKIQEMKNAGKVSKGIQVYLLEFDDRFDLFDEFVHYDFKYPLRLPESLKGKFDRIILDPPFLSNDCQTKSALTVRWMMKPWTPSNRLIVCTGERMQGLVEKLYKHAGIRTTTYEVRHMKGLSNEFLCYSSFESKTFTWEHIDTKKRESDF</sequence>
<dbReference type="EC" id="2.1.1.-" evidence="5"/>
<dbReference type="GO" id="GO:0016279">
    <property type="term" value="F:protein-lysine N-methyltransferase activity"/>
    <property type="evidence" value="ECO:0007669"/>
    <property type="project" value="UniProtKB-UniRule"/>
</dbReference>
<dbReference type="FunCoup" id="A0A3N4KXA6">
    <property type="interactions" value="283"/>
</dbReference>
<dbReference type="EMBL" id="ML119114">
    <property type="protein sequence ID" value="RPB15190.1"/>
    <property type="molecule type" value="Genomic_DNA"/>
</dbReference>
<gene>
    <name evidence="5" type="primary">EFM5</name>
    <name evidence="6" type="ORF">P167DRAFT_552097</name>
</gene>
<dbReference type="InterPro" id="IPR029063">
    <property type="entry name" value="SAM-dependent_MTases_sf"/>
</dbReference>
<dbReference type="PANTHER" id="PTHR13200">
    <property type="entry name" value="EEF1A LYSINE METHYLTRANSFERASE 1"/>
    <property type="match status" value="1"/>
</dbReference>
<accession>A0A3N4KXA6</accession>
<keyword evidence="3 5" id="KW-0489">Methyltransferase</keyword>